<dbReference type="Pfam" id="PF13376">
    <property type="entry name" value="OmdA"/>
    <property type="match status" value="1"/>
</dbReference>
<organism evidence="1 2">
    <name type="scientific">Candidatus Phycosocius bacilliformis</name>
    <dbReference type="NCBI Taxonomy" id="1445552"/>
    <lineage>
        <taxon>Bacteria</taxon>
        <taxon>Pseudomonadati</taxon>
        <taxon>Pseudomonadota</taxon>
        <taxon>Alphaproteobacteria</taxon>
        <taxon>Caulobacterales</taxon>
        <taxon>Caulobacterales incertae sedis</taxon>
        <taxon>Candidatus Phycosocius</taxon>
    </lineage>
</organism>
<evidence type="ECO:0000313" key="1">
    <source>
        <dbReference type="EMBL" id="GBF57277.1"/>
    </source>
</evidence>
<comment type="caution">
    <text evidence="1">The sequence shown here is derived from an EMBL/GenBank/DDBJ whole genome shotgun (WGS) entry which is preliminary data.</text>
</comment>
<proteinExistence type="predicted"/>
<sequence>MGVLIQDFEMALARDERARQTFTWLAPSHRNDFVIWIDAAVAATDRRSRIRTALDILAGRDGERLKTESA</sequence>
<reference evidence="1 2" key="1">
    <citation type="journal article" date="2018" name="Genome Announc.">
        <title>Draft Genome Sequence of "Candidatus Phycosocius bacilliformis," an Alphaproteobacterial Ectosymbiont of the Hydrocarbon-Producing Green Alga Botryococcus braunii.</title>
        <authorList>
            <person name="Tanabe Y."/>
            <person name="Yamaguchi H."/>
            <person name="Watanabe M.M."/>
        </authorList>
    </citation>
    <scope>NUCLEOTIDE SEQUENCE [LARGE SCALE GENOMIC DNA]</scope>
    <source>
        <strain evidence="1 2">BOTRYCO-2</strain>
    </source>
</reference>
<evidence type="ECO:0000313" key="2">
    <source>
        <dbReference type="Proteomes" id="UP000245086"/>
    </source>
</evidence>
<accession>A0A2P2E8A2</accession>
<dbReference type="EMBL" id="BFBR01000002">
    <property type="protein sequence ID" value="GBF57277.1"/>
    <property type="molecule type" value="Genomic_DNA"/>
</dbReference>
<dbReference type="OrthoDB" id="214150at2"/>
<keyword evidence="2" id="KW-1185">Reference proteome</keyword>
<dbReference type="AlphaFoldDB" id="A0A2P2E8A2"/>
<dbReference type="Proteomes" id="UP000245086">
    <property type="component" value="Unassembled WGS sequence"/>
</dbReference>
<name>A0A2P2E8A2_9PROT</name>
<protein>
    <submittedName>
        <fullName evidence="1">Uncharacterized protein</fullName>
    </submittedName>
</protein>
<gene>
    <name evidence="1" type="ORF">PbB2_00942</name>
</gene>